<protein>
    <recommendedName>
        <fullName evidence="2">CCHC-type domain-containing protein</fullName>
    </recommendedName>
</protein>
<feature type="domain" description="CCHC-type" evidence="2">
    <location>
        <begin position="213"/>
        <end position="229"/>
    </location>
</feature>
<dbReference type="GO" id="GO:0008270">
    <property type="term" value="F:zinc ion binding"/>
    <property type="evidence" value="ECO:0007669"/>
    <property type="project" value="InterPro"/>
</dbReference>
<feature type="compositionally biased region" description="Polar residues" evidence="1">
    <location>
        <begin position="1"/>
        <end position="12"/>
    </location>
</feature>
<feature type="region of interest" description="Disordered" evidence="1">
    <location>
        <begin position="1"/>
        <end position="27"/>
    </location>
</feature>
<evidence type="ECO:0000256" key="1">
    <source>
        <dbReference type="SAM" id="MobiDB-lite"/>
    </source>
</evidence>
<dbReference type="SUPFAM" id="SSF57756">
    <property type="entry name" value="Retrovirus zinc finger-like domains"/>
    <property type="match status" value="1"/>
</dbReference>
<feature type="region of interest" description="Disordered" evidence="1">
    <location>
        <begin position="271"/>
        <end position="299"/>
    </location>
</feature>
<organism evidence="3 4">
    <name type="scientific">Carex littledalei</name>
    <dbReference type="NCBI Taxonomy" id="544730"/>
    <lineage>
        <taxon>Eukaryota</taxon>
        <taxon>Viridiplantae</taxon>
        <taxon>Streptophyta</taxon>
        <taxon>Embryophyta</taxon>
        <taxon>Tracheophyta</taxon>
        <taxon>Spermatophyta</taxon>
        <taxon>Magnoliopsida</taxon>
        <taxon>Liliopsida</taxon>
        <taxon>Poales</taxon>
        <taxon>Cyperaceae</taxon>
        <taxon>Cyperoideae</taxon>
        <taxon>Cariceae</taxon>
        <taxon>Carex</taxon>
        <taxon>Carex subgen. Euthyceras</taxon>
    </lineage>
</organism>
<dbReference type="GO" id="GO:0003676">
    <property type="term" value="F:nucleic acid binding"/>
    <property type="evidence" value="ECO:0007669"/>
    <property type="project" value="InterPro"/>
</dbReference>
<dbReference type="OrthoDB" id="694475at2759"/>
<keyword evidence="4" id="KW-1185">Reference proteome</keyword>
<dbReference type="AlphaFoldDB" id="A0A833VLW2"/>
<dbReference type="SMART" id="SM00343">
    <property type="entry name" value="ZnF_C2HC"/>
    <property type="match status" value="2"/>
</dbReference>
<dbReference type="EMBL" id="SWLB01000016">
    <property type="protein sequence ID" value="KAF3328199.1"/>
    <property type="molecule type" value="Genomic_DNA"/>
</dbReference>
<sequence length="441" mass="48754">MSATGGDSFSDSQVDRRNRNRLPEKEKTLWELYEEALKEQPKDIADLEVEGRPPPATDYGRKAAGQHVTQTPIPTGNGDHTANALAAKMAIKHATRRATKKYILQRTAEIATFRSTSYADALARAHGKGRDMLGGSQHTNPKGGKPESARTEQAISGAAQAVQYQDHMDAWGNLIPNDNGWTTVNRKKRYNRPRQEAVSQLSKWNETLLKQGRCFKCLAKGHRSFQCTGKIKCLKCTLTGHTVGSCKKELPAPTINRGVDRGVKAHQVSIKENNPPKQPHTTPIEQTPQTNRQKSTIKEQAPTMDPLANWETMTLNDPRYVNDSRVDGGRVFLPNRVGFAPGNEFLSRSAVVLTGPNQNNRHLAHSITRKLAHHFSTNIRNIRVSKLPATTGDFIAIFPTDAMCKQAVDICAFTVLPGVHVQLAVIHNKIKTQDTRSSLGC</sequence>
<feature type="region of interest" description="Disordered" evidence="1">
    <location>
        <begin position="43"/>
        <end position="63"/>
    </location>
</feature>
<dbReference type="InterPro" id="IPR036875">
    <property type="entry name" value="Znf_CCHC_sf"/>
</dbReference>
<evidence type="ECO:0000313" key="4">
    <source>
        <dbReference type="Proteomes" id="UP000623129"/>
    </source>
</evidence>
<feature type="compositionally biased region" description="Basic and acidic residues" evidence="1">
    <location>
        <begin position="13"/>
        <end position="27"/>
    </location>
</feature>
<feature type="domain" description="CCHC-type" evidence="2">
    <location>
        <begin position="232"/>
        <end position="248"/>
    </location>
</feature>
<proteinExistence type="predicted"/>
<dbReference type="Proteomes" id="UP000623129">
    <property type="component" value="Unassembled WGS sequence"/>
</dbReference>
<feature type="region of interest" description="Disordered" evidence="1">
    <location>
        <begin position="129"/>
        <end position="157"/>
    </location>
</feature>
<name>A0A833VLW2_9POAL</name>
<evidence type="ECO:0000259" key="2">
    <source>
        <dbReference type="SMART" id="SM00343"/>
    </source>
</evidence>
<gene>
    <name evidence="3" type="ORF">FCM35_KLT06805</name>
</gene>
<evidence type="ECO:0000313" key="3">
    <source>
        <dbReference type="EMBL" id="KAF3328199.1"/>
    </source>
</evidence>
<comment type="caution">
    <text evidence="3">The sequence shown here is derived from an EMBL/GenBank/DDBJ whole genome shotgun (WGS) entry which is preliminary data.</text>
</comment>
<dbReference type="InterPro" id="IPR001878">
    <property type="entry name" value="Znf_CCHC"/>
</dbReference>
<accession>A0A833VLW2</accession>
<dbReference type="Gene3D" id="4.10.60.10">
    <property type="entry name" value="Zinc finger, CCHC-type"/>
    <property type="match status" value="1"/>
</dbReference>
<reference evidence="3" key="1">
    <citation type="submission" date="2020-01" db="EMBL/GenBank/DDBJ databases">
        <title>Genome sequence of Kobresia littledalei, the first chromosome-level genome in the family Cyperaceae.</title>
        <authorList>
            <person name="Qu G."/>
        </authorList>
    </citation>
    <scope>NUCLEOTIDE SEQUENCE</scope>
    <source>
        <strain evidence="3">C.B.Clarke</strain>
        <tissue evidence="3">Leaf</tissue>
    </source>
</reference>
<feature type="compositionally biased region" description="Polar residues" evidence="1">
    <location>
        <begin position="279"/>
        <end position="294"/>
    </location>
</feature>